<dbReference type="InterPro" id="IPR053737">
    <property type="entry name" value="Type_II_TA_Toxin"/>
</dbReference>
<dbReference type="PIRSF" id="PIRSF018297">
    <property type="entry name" value="Doc"/>
    <property type="match status" value="1"/>
</dbReference>
<accession>A0ABV6T6G9</accession>
<keyword evidence="3" id="KW-1185">Reference proteome</keyword>
<dbReference type="NCBIfam" id="TIGR01550">
    <property type="entry name" value="DOC_P1"/>
    <property type="match status" value="1"/>
</dbReference>
<evidence type="ECO:0000259" key="1">
    <source>
        <dbReference type="PROSITE" id="PS51459"/>
    </source>
</evidence>
<dbReference type="Gene3D" id="1.20.120.1870">
    <property type="entry name" value="Fic/DOC protein, Fido domain"/>
    <property type="match status" value="1"/>
</dbReference>
<protein>
    <submittedName>
        <fullName evidence="2">Type II toxin-antitoxin system death-on-curing family toxin</fullName>
    </submittedName>
</protein>
<proteinExistence type="predicted"/>
<dbReference type="InterPro" id="IPR003812">
    <property type="entry name" value="Fido"/>
</dbReference>
<dbReference type="SUPFAM" id="SSF140931">
    <property type="entry name" value="Fic-like"/>
    <property type="match status" value="1"/>
</dbReference>
<organism evidence="2 3">
    <name type="scientific">Paracoccus panacisoli</name>
    <dbReference type="NCBI Taxonomy" id="1510163"/>
    <lineage>
        <taxon>Bacteria</taxon>
        <taxon>Pseudomonadati</taxon>
        <taxon>Pseudomonadota</taxon>
        <taxon>Alphaproteobacteria</taxon>
        <taxon>Rhodobacterales</taxon>
        <taxon>Paracoccaceae</taxon>
        <taxon>Paracoccus</taxon>
    </lineage>
</organism>
<dbReference type="RefSeq" id="WP_052513046.1">
    <property type="nucleotide sequence ID" value="NZ_JBHMQU010000059.1"/>
</dbReference>
<evidence type="ECO:0000313" key="2">
    <source>
        <dbReference type="EMBL" id="MFC0812854.1"/>
    </source>
</evidence>
<dbReference type="PROSITE" id="PS51459">
    <property type="entry name" value="FIDO"/>
    <property type="match status" value="1"/>
</dbReference>
<name>A0ABV6T6G9_9RHOB</name>
<dbReference type="InterPro" id="IPR036597">
    <property type="entry name" value="Fido-like_dom_sf"/>
</dbReference>
<reference evidence="2 3" key="1">
    <citation type="submission" date="2024-09" db="EMBL/GenBank/DDBJ databases">
        <authorList>
            <person name="Sun Q."/>
            <person name="Mori K."/>
        </authorList>
    </citation>
    <scope>NUCLEOTIDE SEQUENCE [LARGE SCALE GENOMIC DNA]</scope>
    <source>
        <strain evidence="2 3">KCTC 42086</strain>
    </source>
</reference>
<dbReference type="PANTHER" id="PTHR39426:SF1">
    <property type="entry name" value="HOMOLOGY TO DEATH-ON-CURING PROTEIN OF PHAGE P1"/>
    <property type="match status" value="1"/>
</dbReference>
<dbReference type="Pfam" id="PF02661">
    <property type="entry name" value="Fic"/>
    <property type="match status" value="1"/>
</dbReference>
<dbReference type="InterPro" id="IPR006440">
    <property type="entry name" value="Doc"/>
</dbReference>
<dbReference type="EMBL" id="JBHMQU010000059">
    <property type="protein sequence ID" value="MFC0812854.1"/>
    <property type="molecule type" value="Genomic_DNA"/>
</dbReference>
<evidence type="ECO:0000313" key="3">
    <source>
        <dbReference type="Proteomes" id="UP001589920"/>
    </source>
</evidence>
<dbReference type="Proteomes" id="UP001589920">
    <property type="component" value="Unassembled WGS sequence"/>
</dbReference>
<dbReference type="PANTHER" id="PTHR39426">
    <property type="entry name" value="HOMOLOGY TO DEATH-ON-CURING PROTEIN OF PHAGE P1"/>
    <property type="match status" value="1"/>
</dbReference>
<feature type="domain" description="Fido" evidence="1">
    <location>
        <begin position="9"/>
        <end position="126"/>
    </location>
</feature>
<comment type="caution">
    <text evidence="2">The sequence shown here is derived from an EMBL/GenBank/DDBJ whole genome shotgun (WGS) entry which is preliminary data.</text>
</comment>
<sequence>MIGPDWFLFDAALVEAMHDAVLNPGELPGRARDKSLEGALARVENRVAYGLVADVYDLAAAYAAAISQGHCFNDGNKRTAFRTMFACLRMNGAATPTASVEEVGQKIIALAQGKIDDGALADWLRERT</sequence>
<gene>
    <name evidence="2" type="ORF">ACFHYO_12130</name>
</gene>